<proteinExistence type="predicted"/>
<evidence type="ECO:0000313" key="3">
    <source>
        <dbReference type="Proteomes" id="UP000033633"/>
    </source>
</evidence>
<feature type="signal peptide" evidence="1">
    <location>
        <begin position="1"/>
        <end position="22"/>
    </location>
</feature>
<keyword evidence="3" id="KW-1185">Reference proteome</keyword>
<name>A0A0F5VH64_9GAMM</name>
<protein>
    <submittedName>
        <fullName evidence="2">Uncharacterized protein</fullName>
    </submittedName>
</protein>
<feature type="chain" id="PRO_5002496381" evidence="1">
    <location>
        <begin position="23"/>
        <end position="359"/>
    </location>
</feature>
<comment type="caution">
    <text evidence="2">The sequence shown here is derived from an EMBL/GenBank/DDBJ whole genome shotgun (WGS) entry which is preliminary data.</text>
</comment>
<reference evidence="2 3" key="1">
    <citation type="submission" date="2014-12" db="EMBL/GenBank/DDBJ databases">
        <title>Mercury Reductase activity and rhizosphere competence traits in the genome of root associated Photobacterium halotolerans MELD1.</title>
        <authorList>
            <person name="Mathew D.C."/>
            <person name="Huang C.-C."/>
        </authorList>
    </citation>
    <scope>NUCLEOTIDE SEQUENCE [LARGE SCALE GENOMIC DNA]</scope>
    <source>
        <strain evidence="2 3">MELD1</strain>
    </source>
</reference>
<dbReference type="Proteomes" id="UP000033633">
    <property type="component" value="Unassembled WGS sequence"/>
</dbReference>
<dbReference type="AlphaFoldDB" id="A0A0F5VH64"/>
<accession>A0A0F5VH64</accession>
<dbReference type="EMBL" id="JWYV01000001">
    <property type="protein sequence ID" value="KKD01459.1"/>
    <property type="molecule type" value="Genomic_DNA"/>
</dbReference>
<dbReference type="PATRIC" id="fig|265726.11.peg.241"/>
<evidence type="ECO:0000313" key="2">
    <source>
        <dbReference type="EMBL" id="KKD01459.1"/>
    </source>
</evidence>
<gene>
    <name evidence="2" type="ORF">KY46_01115</name>
</gene>
<sequence>MMLTTLTTLTGLSLLPLAPGTATDSVAPFVQINSQSYAENNSIYALVKGKESDYQGSNHAFTFNEAAFGLRYHNVTLSYIYRYEWFLKHSPDALLLYGDSLNRTDMVPGKTYQVDLNVNHTIQQGIRLGWRMEPADNLAFYVAGSYLKATDLMEGQLHGQVQRSASDDISGQLNLDYVYGEDVLLDRIADKPTSRYGFSTDLGFDWQVNRHWFLSAFVQDAYGEIMWDRAPYTTAVANTATAETDENGYININPIASGFEGYKEYKQRLTPKYTGRLAYLFGDTALSASHFYGYGAQLTDLAVRHGWRWVSARLSYTLQSQAIGLALSHRYWSMQVVSDNLDYQQASQLSVQLSGQVPF</sequence>
<evidence type="ECO:0000256" key="1">
    <source>
        <dbReference type="SAM" id="SignalP"/>
    </source>
</evidence>
<dbReference type="OrthoDB" id="5734723at2"/>
<keyword evidence="1" id="KW-0732">Signal</keyword>
<organism evidence="2 3">
    <name type="scientific">Photobacterium halotolerans</name>
    <dbReference type="NCBI Taxonomy" id="265726"/>
    <lineage>
        <taxon>Bacteria</taxon>
        <taxon>Pseudomonadati</taxon>
        <taxon>Pseudomonadota</taxon>
        <taxon>Gammaproteobacteria</taxon>
        <taxon>Vibrionales</taxon>
        <taxon>Vibrionaceae</taxon>
        <taxon>Photobacterium</taxon>
    </lineage>
</organism>